<dbReference type="Pfam" id="PF13573">
    <property type="entry name" value="SprB"/>
    <property type="match status" value="3"/>
</dbReference>
<evidence type="ECO:0000313" key="2">
    <source>
        <dbReference type="Proteomes" id="UP001165489"/>
    </source>
</evidence>
<sequence>NSTLTASVSTISMVTVAGGSDGSATITATGGTGSYTYSLLGTSESNNDGVFDGLSEGTYTVNVVDGNGCSYAVSFNITAPTGLVLSLVNKVDVSCFAGSNGAITVMATGSVSPYTYSLDGGAAQSSNSFTGLSAGTYTITATDANGNTASIDVTINEPAAALAASIASTSDASCFGSTDGAIALTVSGGTAPYTY</sequence>
<dbReference type="EMBL" id="JAKZGP010000157">
    <property type="protein sequence ID" value="MCH7411839.1"/>
    <property type="molecule type" value="Genomic_DNA"/>
</dbReference>
<dbReference type="InterPro" id="IPR025667">
    <property type="entry name" value="SprB_repeat"/>
</dbReference>
<accession>A0ABS9V5Y7</accession>
<gene>
    <name evidence="1" type="ORF">MM239_20835</name>
</gene>
<dbReference type="Proteomes" id="UP001165489">
    <property type="component" value="Unassembled WGS sequence"/>
</dbReference>
<evidence type="ECO:0000313" key="1">
    <source>
        <dbReference type="EMBL" id="MCH7411839.1"/>
    </source>
</evidence>
<feature type="non-terminal residue" evidence="1">
    <location>
        <position position="1"/>
    </location>
</feature>
<proteinExistence type="predicted"/>
<reference evidence="1" key="1">
    <citation type="submission" date="2022-03" db="EMBL/GenBank/DDBJ databases">
        <title>De novo assembled genomes of Belliella spp. (Cyclobacteriaceae) strains.</title>
        <authorList>
            <person name="Szabo A."/>
            <person name="Korponai K."/>
            <person name="Felfoldi T."/>
        </authorList>
    </citation>
    <scope>NUCLEOTIDE SEQUENCE</scope>
    <source>
        <strain evidence="1">DSM 111904</strain>
    </source>
</reference>
<keyword evidence="2" id="KW-1185">Reference proteome</keyword>
<organism evidence="1 2">
    <name type="scientific">Belliella filtrata</name>
    <dbReference type="NCBI Taxonomy" id="2923435"/>
    <lineage>
        <taxon>Bacteria</taxon>
        <taxon>Pseudomonadati</taxon>
        <taxon>Bacteroidota</taxon>
        <taxon>Cytophagia</taxon>
        <taxon>Cytophagales</taxon>
        <taxon>Cyclobacteriaceae</taxon>
        <taxon>Belliella</taxon>
    </lineage>
</organism>
<name>A0ABS9V5Y7_9BACT</name>
<protein>
    <submittedName>
        <fullName evidence="1">SprB repeat-containing protein</fullName>
    </submittedName>
</protein>
<feature type="non-terminal residue" evidence="1">
    <location>
        <position position="195"/>
    </location>
</feature>
<dbReference type="Gene3D" id="2.60.40.740">
    <property type="match status" value="1"/>
</dbReference>
<comment type="caution">
    <text evidence="1">The sequence shown here is derived from an EMBL/GenBank/DDBJ whole genome shotgun (WGS) entry which is preliminary data.</text>
</comment>